<sequence>MERPVSTVLMEAIVIGLMNLAIITALAKVGTGLPHLTEYVIAGALIHVIFEYSGGNKWWCTQTYKL</sequence>
<accession>A0A6C0J0S0</accession>
<feature type="transmembrane region" description="Helical" evidence="1">
    <location>
        <begin position="7"/>
        <end position="27"/>
    </location>
</feature>
<reference evidence="2" key="1">
    <citation type="journal article" date="2020" name="Nature">
        <title>Giant virus diversity and host interactions through global metagenomics.</title>
        <authorList>
            <person name="Schulz F."/>
            <person name="Roux S."/>
            <person name="Paez-Espino D."/>
            <person name="Jungbluth S."/>
            <person name="Walsh D.A."/>
            <person name="Denef V.J."/>
            <person name="McMahon K.D."/>
            <person name="Konstantinidis K.T."/>
            <person name="Eloe-Fadrosh E.A."/>
            <person name="Kyrpides N.C."/>
            <person name="Woyke T."/>
        </authorList>
    </citation>
    <scope>NUCLEOTIDE SEQUENCE</scope>
    <source>
        <strain evidence="2">GVMAG-M-3300025652-16</strain>
    </source>
</reference>
<dbReference type="EMBL" id="MN740292">
    <property type="protein sequence ID" value="QHT98266.1"/>
    <property type="molecule type" value="Genomic_DNA"/>
</dbReference>
<dbReference type="AlphaFoldDB" id="A0A6C0J0S0"/>
<proteinExistence type="predicted"/>
<keyword evidence="1" id="KW-0812">Transmembrane</keyword>
<organism evidence="2">
    <name type="scientific">viral metagenome</name>
    <dbReference type="NCBI Taxonomy" id="1070528"/>
    <lineage>
        <taxon>unclassified sequences</taxon>
        <taxon>metagenomes</taxon>
        <taxon>organismal metagenomes</taxon>
    </lineage>
</organism>
<evidence type="ECO:0000256" key="1">
    <source>
        <dbReference type="SAM" id="Phobius"/>
    </source>
</evidence>
<name>A0A6C0J0S0_9ZZZZ</name>
<evidence type="ECO:0000313" key="2">
    <source>
        <dbReference type="EMBL" id="QHT98266.1"/>
    </source>
</evidence>
<keyword evidence="1" id="KW-0472">Membrane</keyword>
<protein>
    <recommendedName>
        <fullName evidence="3">Holin</fullName>
    </recommendedName>
</protein>
<evidence type="ECO:0008006" key="3">
    <source>
        <dbReference type="Google" id="ProtNLM"/>
    </source>
</evidence>
<keyword evidence="1" id="KW-1133">Transmembrane helix</keyword>